<dbReference type="GO" id="GO:0005524">
    <property type="term" value="F:ATP binding"/>
    <property type="evidence" value="ECO:0007669"/>
    <property type="project" value="InterPro"/>
</dbReference>
<dbReference type="SUPFAM" id="SSF75553">
    <property type="entry name" value="Smc hinge domain"/>
    <property type="match status" value="3"/>
</dbReference>
<organism evidence="3 4">
    <name type="scientific">Ascaris lumbricoides</name>
    <name type="common">Giant roundworm</name>
    <dbReference type="NCBI Taxonomy" id="6252"/>
    <lineage>
        <taxon>Eukaryota</taxon>
        <taxon>Metazoa</taxon>
        <taxon>Ecdysozoa</taxon>
        <taxon>Nematoda</taxon>
        <taxon>Chromadorea</taxon>
        <taxon>Rhabditida</taxon>
        <taxon>Spirurina</taxon>
        <taxon>Ascaridomorpha</taxon>
        <taxon>Ascaridoidea</taxon>
        <taxon>Ascarididae</taxon>
        <taxon>Ascaris</taxon>
    </lineage>
</organism>
<feature type="domain" description="SMC hinge" evidence="2">
    <location>
        <begin position="6"/>
        <end position="168"/>
    </location>
</feature>
<dbReference type="GO" id="GO:0005694">
    <property type="term" value="C:chromosome"/>
    <property type="evidence" value="ECO:0007669"/>
    <property type="project" value="InterPro"/>
</dbReference>
<reference evidence="4" key="1">
    <citation type="submission" date="2017-02" db="UniProtKB">
        <authorList>
            <consortium name="WormBaseParasite"/>
        </authorList>
    </citation>
    <scope>IDENTIFICATION</scope>
</reference>
<evidence type="ECO:0000313" key="3">
    <source>
        <dbReference type="Proteomes" id="UP000036681"/>
    </source>
</evidence>
<dbReference type="Pfam" id="PF06470">
    <property type="entry name" value="SMC_hinge"/>
    <property type="match status" value="1"/>
</dbReference>
<dbReference type="InterPro" id="IPR036277">
    <property type="entry name" value="SMC_hinge_sf"/>
</dbReference>
<dbReference type="Gene3D" id="3.30.70.1620">
    <property type="match status" value="1"/>
</dbReference>
<dbReference type="GO" id="GO:0051276">
    <property type="term" value="P:chromosome organization"/>
    <property type="evidence" value="ECO:0007669"/>
    <property type="project" value="InterPro"/>
</dbReference>
<dbReference type="InterPro" id="IPR010935">
    <property type="entry name" value="SMC_hinge"/>
</dbReference>
<name>A0A0M3IEK4_ASCLU</name>
<evidence type="ECO:0000256" key="1">
    <source>
        <dbReference type="SAM" id="Coils"/>
    </source>
</evidence>
<dbReference type="PANTHER" id="PTHR43977">
    <property type="entry name" value="STRUCTURAL MAINTENANCE OF CHROMOSOMES PROTEIN 3"/>
    <property type="match status" value="1"/>
</dbReference>
<dbReference type="AlphaFoldDB" id="A0A0M3IEK4"/>
<dbReference type="WBParaSite" id="ALUE_0001653801-mRNA-1">
    <property type="protein sequence ID" value="ALUE_0001653801-mRNA-1"/>
    <property type="gene ID" value="ALUE_0001653801"/>
</dbReference>
<proteinExistence type="predicted"/>
<protein>
    <submittedName>
        <fullName evidence="4">SMC hinge domain-containing protein</fullName>
    </submittedName>
</protein>
<dbReference type="SMART" id="SM00968">
    <property type="entry name" value="SMC_hinge"/>
    <property type="match status" value="1"/>
</dbReference>
<dbReference type="Proteomes" id="UP000036681">
    <property type="component" value="Unplaced"/>
</dbReference>
<evidence type="ECO:0000313" key="4">
    <source>
        <dbReference type="WBParaSite" id="ALUE_0001653801-mRNA-1"/>
    </source>
</evidence>
<sequence length="419" mass="47532">MPPIRDNIFIMVDSSTGHFVAINVINSQLSNVIVEDVNTARDLLAQKCLQRRTTLMPLDKMDGRLLDQRKLDRAQSLDAFLYDRSMILGISGVLEDELRLGRSGVLQNDLMACVWSQRYGIYFRSFGKQNVMLANDLIEYDRELAPAMHFIFGRTIVCADDDTAKKHIGFINKAREVQILRIPALLAHCRPEVSFDAQIKARSVTLDGTEYNPAGVVTGGSRPNRTALLAELADIMKKSDRIAEIDARIKEIQEELSRLAPLHRKFDELTTNKQNWMKRLDVINDRILHSAVHMLQEETAEIEAEIPQVLAIIKEASSQRDELRAKIAELDDRKKNEKAFQEREKKQAQKELARAEKELMNLKKGFEEARRELDSLREDIAMLRNSLGNDEAELNALLESIAEGVGKLGEIEKEVATAK</sequence>
<feature type="coiled-coil region" evidence="1">
    <location>
        <begin position="313"/>
        <end position="393"/>
    </location>
</feature>
<keyword evidence="3" id="KW-1185">Reference proteome</keyword>
<accession>A0A0M3IEK4</accession>
<keyword evidence="1" id="KW-0175">Coiled coil</keyword>
<evidence type="ECO:0000259" key="2">
    <source>
        <dbReference type="SMART" id="SM00968"/>
    </source>
</evidence>